<sequence length="122" mass="14205">MGLAFLMDVGSNFCTIKLRHVIPMPIYLVAPSISLIAPILIRTLLSVGVKVYEDAALLKRQWQNVVWKQRNMKYMKRKLWTIRVVRMFGEILQFNIFELKRSTKSAYYEAILSYTITTCLSV</sequence>
<evidence type="ECO:0000313" key="2">
    <source>
        <dbReference type="Proteomes" id="UP000198287"/>
    </source>
</evidence>
<proteinExistence type="predicted"/>
<keyword evidence="2" id="KW-1185">Reference proteome</keyword>
<dbReference type="AlphaFoldDB" id="A0A226F1F8"/>
<comment type="caution">
    <text evidence="1">The sequence shown here is derived from an EMBL/GenBank/DDBJ whole genome shotgun (WGS) entry which is preliminary data.</text>
</comment>
<organism evidence="1 2">
    <name type="scientific">Folsomia candida</name>
    <name type="common">Springtail</name>
    <dbReference type="NCBI Taxonomy" id="158441"/>
    <lineage>
        <taxon>Eukaryota</taxon>
        <taxon>Metazoa</taxon>
        <taxon>Ecdysozoa</taxon>
        <taxon>Arthropoda</taxon>
        <taxon>Hexapoda</taxon>
        <taxon>Collembola</taxon>
        <taxon>Entomobryomorpha</taxon>
        <taxon>Isotomoidea</taxon>
        <taxon>Isotomidae</taxon>
        <taxon>Proisotominae</taxon>
        <taxon>Folsomia</taxon>
    </lineage>
</organism>
<evidence type="ECO:0000313" key="1">
    <source>
        <dbReference type="EMBL" id="OXA63308.1"/>
    </source>
</evidence>
<dbReference type="EMBL" id="LNIX01000001">
    <property type="protein sequence ID" value="OXA63308.1"/>
    <property type="molecule type" value="Genomic_DNA"/>
</dbReference>
<name>A0A226F1F8_FOLCA</name>
<dbReference type="Proteomes" id="UP000198287">
    <property type="component" value="Unassembled WGS sequence"/>
</dbReference>
<protein>
    <submittedName>
        <fullName evidence="1">Uncharacterized protein</fullName>
    </submittedName>
</protein>
<gene>
    <name evidence="1" type="ORF">Fcan01_00074</name>
</gene>
<accession>A0A226F1F8</accession>
<reference evidence="1 2" key="1">
    <citation type="submission" date="2015-12" db="EMBL/GenBank/DDBJ databases">
        <title>The genome of Folsomia candida.</title>
        <authorList>
            <person name="Faddeeva A."/>
            <person name="Derks M.F."/>
            <person name="Anvar Y."/>
            <person name="Smit S."/>
            <person name="Van Straalen N."/>
            <person name="Roelofs D."/>
        </authorList>
    </citation>
    <scope>NUCLEOTIDE SEQUENCE [LARGE SCALE GENOMIC DNA]</scope>
    <source>
        <strain evidence="1 2">VU population</strain>
        <tissue evidence="1">Whole body</tissue>
    </source>
</reference>